<feature type="region of interest" description="Disordered" evidence="1">
    <location>
        <begin position="1"/>
        <end position="47"/>
    </location>
</feature>
<keyword evidence="3" id="KW-1185">Reference proteome</keyword>
<dbReference type="Proteomes" id="UP000053127">
    <property type="component" value="Unassembled WGS sequence"/>
</dbReference>
<feature type="region of interest" description="Disordered" evidence="1">
    <location>
        <begin position="159"/>
        <end position="209"/>
    </location>
</feature>
<protein>
    <submittedName>
        <fullName evidence="2">Uncharacterized protein</fullName>
    </submittedName>
</protein>
<proteinExistence type="predicted"/>
<dbReference type="AlphaFoldDB" id="A0A124HFS8"/>
<gene>
    <name evidence="2" type="ORF">AQI95_18305</name>
</gene>
<feature type="compositionally biased region" description="Basic and acidic residues" evidence="1">
    <location>
        <begin position="17"/>
        <end position="34"/>
    </location>
</feature>
<feature type="compositionally biased region" description="Low complexity" evidence="1">
    <location>
        <begin position="262"/>
        <end position="273"/>
    </location>
</feature>
<accession>A0A124HFS8</accession>
<feature type="compositionally biased region" description="Polar residues" evidence="1">
    <location>
        <begin position="413"/>
        <end position="423"/>
    </location>
</feature>
<feature type="compositionally biased region" description="Basic and acidic residues" evidence="1">
    <location>
        <begin position="296"/>
        <end position="323"/>
    </location>
</feature>
<feature type="compositionally biased region" description="Basic and acidic residues" evidence="1">
    <location>
        <begin position="179"/>
        <end position="200"/>
    </location>
</feature>
<evidence type="ECO:0000256" key="1">
    <source>
        <dbReference type="SAM" id="MobiDB-lite"/>
    </source>
</evidence>
<feature type="compositionally biased region" description="Basic and acidic residues" evidence="1">
    <location>
        <begin position="534"/>
        <end position="551"/>
    </location>
</feature>
<feature type="compositionally biased region" description="Basic and acidic residues" evidence="1">
    <location>
        <begin position="396"/>
        <end position="409"/>
    </location>
</feature>
<feature type="compositionally biased region" description="Low complexity" evidence="1">
    <location>
        <begin position="567"/>
        <end position="582"/>
    </location>
</feature>
<feature type="region of interest" description="Disordered" evidence="1">
    <location>
        <begin position="254"/>
        <end position="346"/>
    </location>
</feature>
<feature type="region of interest" description="Disordered" evidence="1">
    <location>
        <begin position="61"/>
        <end position="80"/>
    </location>
</feature>
<comment type="caution">
    <text evidence="2">The sequence shown here is derived from an EMBL/GenBank/DDBJ whole genome shotgun (WGS) entry which is preliminary data.</text>
</comment>
<organism evidence="2 3">
    <name type="scientific">Streptomyces yokosukanensis</name>
    <dbReference type="NCBI Taxonomy" id="67386"/>
    <lineage>
        <taxon>Bacteria</taxon>
        <taxon>Bacillati</taxon>
        <taxon>Actinomycetota</taxon>
        <taxon>Actinomycetes</taxon>
        <taxon>Kitasatosporales</taxon>
        <taxon>Streptomycetaceae</taxon>
        <taxon>Streptomyces</taxon>
    </lineage>
</organism>
<name>A0A124HFS8_9ACTN</name>
<feature type="region of interest" description="Disordered" evidence="1">
    <location>
        <begin position="533"/>
        <end position="582"/>
    </location>
</feature>
<evidence type="ECO:0000313" key="2">
    <source>
        <dbReference type="EMBL" id="KUN04839.1"/>
    </source>
</evidence>
<dbReference type="EMBL" id="LMWN01000024">
    <property type="protein sequence ID" value="KUN04839.1"/>
    <property type="molecule type" value="Genomic_DNA"/>
</dbReference>
<feature type="region of interest" description="Disordered" evidence="1">
    <location>
        <begin position="381"/>
        <end position="424"/>
    </location>
</feature>
<sequence length="594" mass="62328">MAAALHDPAAVQDDDEVRLAHRREPVRHDHRDGVRAPPAGAQVVPQQVGLAVRVEARGRLVEEDEQRGGAHPGAGQGQLLPLARRQVGAVGEGPAELGVEPGGQGRGHLVGAGGPQGGAYGLRVFERGRVAEADALPDGEFEPAEVLEAGGDMGAPLGRGHLGQVPPAEADPPLGHRVQPREQRDQRRLARPVVADHGDRGAGGQPQVERAERRFVAARIGEHHAVEDEIAARRHGPARPAGYAAARVVGQAQVQRDRVEGAAQPAEQPAETGRGADEAGAEEQDEHRLAGGSGAVEHRARDEVQAADEGRAEDQPARRHGERALGPGGLARAARGQEVGPVARRDLPREAVQAHFAGRCRIGGEGEEVGAAPVGLGARLLGGGDRPRLPAVGGREGADRERQQYEQRVGEGQQDQGAHTSGQKVGVLHQCREGRAELAPALAHHLGGVQELRVLVVPDVVGFRAQVHQAPVEFEADAVLQHEAYVGGDGRRLVHEDRDAEQQQSAAHGLPAVVSGGGVDHPLQAERLQCGDDVEQRGEDQDEDRAPRVDAEGGADEEAYGGERRAATAGRPARAGRAAARPVPAVGSACCRLM</sequence>
<evidence type="ECO:0000313" key="3">
    <source>
        <dbReference type="Proteomes" id="UP000053127"/>
    </source>
</evidence>
<feature type="region of interest" description="Disordered" evidence="1">
    <location>
        <begin position="495"/>
        <end position="518"/>
    </location>
</feature>
<reference evidence="2 3" key="1">
    <citation type="submission" date="2015-10" db="EMBL/GenBank/DDBJ databases">
        <title>Draft genome sequence of Streptomyces yokosukanensis DSM 40224, type strain for the species Streptomyces yokosukanensis.</title>
        <authorList>
            <person name="Ruckert C."/>
            <person name="Winkler A."/>
            <person name="Kalinowski J."/>
            <person name="Kampfer P."/>
            <person name="Glaeser S."/>
        </authorList>
    </citation>
    <scope>NUCLEOTIDE SEQUENCE [LARGE SCALE GENOMIC DNA]</scope>
    <source>
        <strain evidence="2 3">DSM 40224</strain>
    </source>
</reference>